<feature type="region of interest" description="Disordered" evidence="1">
    <location>
        <begin position="926"/>
        <end position="954"/>
    </location>
</feature>
<feature type="compositionally biased region" description="Polar residues" evidence="1">
    <location>
        <begin position="790"/>
        <end position="800"/>
    </location>
</feature>
<dbReference type="InterPro" id="IPR004274">
    <property type="entry name" value="FCP1_dom"/>
</dbReference>
<feature type="compositionally biased region" description="Basic residues" evidence="1">
    <location>
        <begin position="931"/>
        <end position="943"/>
    </location>
</feature>
<dbReference type="InterPro" id="IPR023214">
    <property type="entry name" value="HAD_sf"/>
</dbReference>
<feature type="region of interest" description="Disordered" evidence="1">
    <location>
        <begin position="667"/>
        <end position="706"/>
    </location>
</feature>
<feature type="region of interest" description="Disordered" evidence="1">
    <location>
        <begin position="1"/>
        <end position="82"/>
    </location>
</feature>
<dbReference type="SUPFAM" id="SSF56784">
    <property type="entry name" value="HAD-like"/>
    <property type="match status" value="1"/>
</dbReference>
<feature type="compositionally biased region" description="Polar residues" evidence="1">
    <location>
        <begin position="293"/>
        <end position="303"/>
    </location>
</feature>
<feature type="compositionally biased region" description="Basic and acidic residues" evidence="1">
    <location>
        <begin position="1"/>
        <end position="10"/>
    </location>
</feature>
<feature type="compositionally biased region" description="Basic and acidic residues" evidence="1">
    <location>
        <begin position="54"/>
        <end position="63"/>
    </location>
</feature>
<feature type="region of interest" description="Disordered" evidence="1">
    <location>
        <begin position="545"/>
        <end position="583"/>
    </location>
</feature>
<feature type="region of interest" description="Disordered" evidence="1">
    <location>
        <begin position="244"/>
        <end position="268"/>
    </location>
</feature>
<dbReference type="InterPro" id="IPR036412">
    <property type="entry name" value="HAD-like_sf"/>
</dbReference>
<feature type="domain" description="FCP1 homology" evidence="2">
    <location>
        <begin position="1155"/>
        <end position="1305"/>
    </location>
</feature>
<reference evidence="3" key="1">
    <citation type="submission" date="2018-02" db="EMBL/GenBank/DDBJ databases">
        <authorList>
            <person name="Cohen D.B."/>
            <person name="Kent A.D."/>
        </authorList>
    </citation>
    <scope>NUCLEOTIDE SEQUENCE</scope>
</reference>
<feature type="compositionally biased region" description="Basic residues" evidence="1">
    <location>
        <begin position="73"/>
        <end position="82"/>
    </location>
</feature>
<dbReference type="SMART" id="SM00577">
    <property type="entry name" value="CPDc"/>
    <property type="match status" value="1"/>
</dbReference>
<protein>
    <recommendedName>
        <fullName evidence="2">FCP1 homology domain-containing protein</fullName>
    </recommendedName>
</protein>
<dbReference type="Gene3D" id="3.40.50.1000">
    <property type="entry name" value="HAD superfamily/HAD-like"/>
    <property type="match status" value="2"/>
</dbReference>
<feature type="region of interest" description="Disordered" evidence="1">
    <location>
        <begin position="1066"/>
        <end position="1091"/>
    </location>
</feature>
<feature type="compositionally biased region" description="Basic residues" evidence="1">
    <location>
        <begin position="557"/>
        <end position="568"/>
    </location>
</feature>
<feature type="compositionally biased region" description="Basic residues" evidence="1">
    <location>
        <begin position="304"/>
        <end position="317"/>
    </location>
</feature>
<feature type="region of interest" description="Disordered" evidence="1">
    <location>
        <begin position="293"/>
        <end position="327"/>
    </location>
</feature>
<feature type="compositionally biased region" description="Polar residues" evidence="1">
    <location>
        <begin position="815"/>
        <end position="824"/>
    </location>
</feature>
<feature type="compositionally biased region" description="Polar residues" evidence="1">
    <location>
        <begin position="244"/>
        <end position="259"/>
    </location>
</feature>
<organism evidence="3">
    <name type="scientific">Fagus sylvatica</name>
    <name type="common">Beechnut</name>
    <dbReference type="NCBI Taxonomy" id="28930"/>
    <lineage>
        <taxon>Eukaryota</taxon>
        <taxon>Viridiplantae</taxon>
        <taxon>Streptophyta</taxon>
        <taxon>Embryophyta</taxon>
        <taxon>Tracheophyta</taxon>
        <taxon>Spermatophyta</taxon>
        <taxon>Magnoliopsida</taxon>
        <taxon>eudicotyledons</taxon>
        <taxon>Gunneridae</taxon>
        <taxon>Pentapetalae</taxon>
        <taxon>rosids</taxon>
        <taxon>fabids</taxon>
        <taxon>Fagales</taxon>
        <taxon>Fagaceae</taxon>
        <taxon>Fagus</taxon>
    </lineage>
</organism>
<accession>A0A2N9FXS0</accession>
<feature type="compositionally biased region" description="Basic residues" evidence="1">
    <location>
        <begin position="801"/>
        <end position="813"/>
    </location>
</feature>
<feature type="compositionally biased region" description="Basic residues" evidence="1">
    <location>
        <begin position="1066"/>
        <end position="1078"/>
    </location>
</feature>
<evidence type="ECO:0000313" key="3">
    <source>
        <dbReference type="EMBL" id="SPC92003.1"/>
    </source>
</evidence>
<feature type="region of interest" description="Disordered" evidence="1">
    <location>
        <begin position="423"/>
        <end position="457"/>
    </location>
</feature>
<feature type="region of interest" description="Disordered" evidence="1">
    <location>
        <begin position="790"/>
        <end position="825"/>
    </location>
</feature>
<feature type="compositionally biased region" description="Polar residues" evidence="1">
    <location>
        <begin position="1079"/>
        <end position="1088"/>
    </location>
</feature>
<gene>
    <name evidence="3" type="ORF">FSB_LOCUS19885</name>
</gene>
<dbReference type="EMBL" id="OIVN01001271">
    <property type="protein sequence ID" value="SPC92003.1"/>
    <property type="molecule type" value="Genomic_DNA"/>
</dbReference>
<dbReference type="PROSITE" id="PS50969">
    <property type="entry name" value="FCP1"/>
    <property type="match status" value="1"/>
</dbReference>
<dbReference type="PANTHER" id="PTHR12210">
    <property type="entry name" value="DULLARD PROTEIN PHOSPHATASE"/>
    <property type="match status" value="1"/>
</dbReference>
<sequence>MIKDPMKHVEPNPVKSNKRKRSLHEHTNSSSLAKSHVQDTILEKDSTMCPPFDGIKESGKETSQDPVEANMVNRKKKRRKNRKMKINALQNSGELQKLPEEGFCNSEEKVISVCTDRTKLTNSSEIQSDDICKVLIHGRPFSKPRSKEQDTISGVVTTHCPSFAGTDQTSLKATQNPVEVNVVSRKKRKRVIHMSKTNAEQNNGQAEKLREKGCLSSINHMSTMSKLGISGESNSEEKVISMGTNGTKLTNSSRIQSDDTCVPRSKVQDTIPGVGSTLCPSFAGIEQTSMEATQNPVEVNLMSQKKKNKRSRKKSKALHNSGQSQKLLEEGCLTSTDHMSIMSTLSISDEKNKEGNGIPLRTRETNTFPVANSSPSLSHENNKVSTNVNYFSMSRSEAQATIPGVDSALCPSFARIEEMGMEATQNPVEVNPGSQKKKRKSGKKKKPVALQNSGQPQQLPEECCLTLSLSNEKNNEGNVIPLGTRETNTFPVANSSPSLSHENHKVSTNVNYISMSRSEAQVTIPGVNSALCPSFARIKEMGMEATPNPVEVNPASQKKKRKSGKKKKPDALQNSGQPQQLPEECCLTSSLSDVKNNDGNDIPLGTTETITFPVANSSQSLSHENNEVSTNVDYFSMSRSEAQVTIPGVDSALCPSFARIEEMGMEATPNSVEVNPGSQKKKRKGGKKKKPDALQNSGQPQQLPEERCLTLSLSDAKNNEGNVIPLGTGATNTFPVTNSSPSLSHENHEVSTNVNYFSMSRSEAQVTVPGVDSALCPSFAGIEEMGMEVTQNPVEVNPGSQKKKRKSGKKKKPNALQNSGQPQQLPEECCLRSTNHMNITSTLGLSDERNSEEKVISLGTDEANAFSRINSSQSLSHENNKHFSNANIFLMTKSEVQDTIPGVDSTLCPSFARINQCRETTRNHVEANPVCKKKKREKNRKKKPDSLQNGGQTQKLLEEGCPSITNHMNILSTVSPLDERNTEEKVILLGTGETNSLSVTNSSVSLSHESSKVFSNTNSLPMTKNEMQDTTLGVDSIMCPPFDRIDQVGVETTKNPVEADMVIKKKKKSKGSRKKKLNTLHNSGQPQNLAEDGCPTSISDMNIMPTPSLCDEKNSEEKIFASAADKVEQVCVAVIDEEDKSSKLSHISLVRAPVGHLRKKLLILDLNGLLADIVQPAPKNYKPDFKFAGRAIFKRPFCQDFLKFCFERFEDLSYCTPTKFKTLAEKHKLVVFKELRRIWEKHDRSLPWVKGDYNESNTLLLDDSPYKALLNPLHTAIFPYSFKFQNKSDNSLGAGGDLRVYLEGLAMAENVQEYVKQNPFGQRAITQTSENWEFYQRVINSLGSLPTRR</sequence>
<dbReference type="InterPro" id="IPR050365">
    <property type="entry name" value="TIM50"/>
</dbReference>
<feature type="compositionally biased region" description="Polar residues" evidence="1">
    <location>
        <begin position="423"/>
        <end position="434"/>
    </location>
</feature>
<evidence type="ECO:0000256" key="1">
    <source>
        <dbReference type="SAM" id="MobiDB-lite"/>
    </source>
</evidence>
<proteinExistence type="predicted"/>
<feature type="compositionally biased region" description="Basic residues" evidence="1">
    <location>
        <begin position="679"/>
        <end position="690"/>
    </location>
</feature>
<evidence type="ECO:0000259" key="2">
    <source>
        <dbReference type="PROSITE" id="PS50969"/>
    </source>
</evidence>
<dbReference type="Pfam" id="PF03031">
    <property type="entry name" value="NIF"/>
    <property type="match status" value="1"/>
</dbReference>
<name>A0A2N9FXS0_FAGSY</name>
<feature type="compositionally biased region" description="Basic residues" evidence="1">
    <location>
        <begin position="435"/>
        <end position="447"/>
    </location>
</feature>
<feature type="compositionally biased region" description="Polar residues" evidence="1">
    <location>
        <begin position="668"/>
        <end position="678"/>
    </location>
</feature>